<proteinExistence type="predicted"/>
<evidence type="ECO:0000313" key="1">
    <source>
        <dbReference type="EMBL" id="KAL0943567.1"/>
    </source>
</evidence>
<accession>A0ACC3ZI19</accession>
<protein>
    <submittedName>
        <fullName evidence="1">Uncharacterized protein</fullName>
    </submittedName>
</protein>
<gene>
    <name evidence="1" type="ORF">CTRU02_201454</name>
</gene>
<organism evidence="1 2">
    <name type="scientific">Colletotrichum truncatum</name>
    <name type="common">Anthracnose fungus</name>
    <name type="synonym">Colletotrichum capsici</name>
    <dbReference type="NCBI Taxonomy" id="5467"/>
    <lineage>
        <taxon>Eukaryota</taxon>
        <taxon>Fungi</taxon>
        <taxon>Dikarya</taxon>
        <taxon>Ascomycota</taxon>
        <taxon>Pezizomycotina</taxon>
        <taxon>Sordariomycetes</taxon>
        <taxon>Hypocreomycetidae</taxon>
        <taxon>Glomerellales</taxon>
        <taxon>Glomerellaceae</taxon>
        <taxon>Colletotrichum</taxon>
        <taxon>Colletotrichum truncatum species complex</taxon>
    </lineage>
</organism>
<sequence length="124" mass="13070">MSKQTVFVCGATGTVGGAVAKNLLSGGIAVHALVRNPETPAAKALSAMGALLTPGDYENEDVLQKAMVGVTGVCLNLSPNFADQTWESRTAKRIMSTFQQSPTPLKTLASYWIGSLYHNTCVQP</sequence>
<reference evidence="1 2" key="1">
    <citation type="journal article" date="2020" name="Phytopathology">
        <title>Genome Sequence Resources of Colletotrichum truncatum, C. plurivorum, C. musicola, and C. sojae: Four Species Pathogenic to Soybean (Glycine max).</title>
        <authorList>
            <person name="Rogerio F."/>
            <person name="Boufleur T.R."/>
            <person name="Ciampi-Guillardi M."/>
            <person name="Sukno S.A."/>
            <person name="Thon M.R."/>
            <person name="Massola Junior N.S."/>
            <person name="Baroncelli R."/>
        </authorList>
    </citation>
    <scope>NUCLEOTIDE SEQUENCE [LARGE SCALE GENOMIC DNA]</scope>
    <source>
        <strain evidence="1 2">CMES1059</strain>
    </source>
</reference>
<comment type="caution">
    <text evidence="1">The sequence shown here is derived from an EMBL/GenBank/DDBJ whole genome shotgun (WGS) entry which is preliminary data.</text>
</comment>
<dbReference type="Proteomes" id="UP000805649">
    <property type="component" value="Unassembled WGS sequence"/>
</dbReference>
<dbReference type="EMBL" id="VUJX02000001">
    <property type="protein sequence ID" value="KAL0943567.1"/>
    <property type="molecule type" value="Genomic_DNA"/>
</dbReference>
<evidence type="ECO:0000313" key="2">
    <source>
        <dbReference type="Proteomes" id="UP000805649"/>
    </source>
</evidence>
<name>A0ACC3ZI19_COLTU</name>
<keyword evidence="2" id="KW-1185">Reference proteome</keyword>